<comment type="catalytic activity">
    <reaction evidence="10">
        <text>tRNA(Asp) + L-aspartate + ATP = L-aspartyl-tRNA(Asp) + AMP + diphosphate</text>
        <dbReference type="Rhea" id="RHEA:19649"/>
        <dbReference type="Rhea" id="RHEA-COMP:9660"/>
        <dbReference type="Rhea" id="RHEA-COMP:9678"/>
        <dbReference type="ChEBI" id="CHEBI:29991"/>
        <dbReference type="ChEBI" id="CHEBI:30616"/>
        <dbReference type="ChEBI" id="CHEBI:33019"/>
        <dbReference type="ChEBI" id="CHEBI:78442"/>
        <dbReference type="ChEBI" id="CHEBI:78516"/>
        <dbReference type="ChEBI" id="CHEBI:456215"/>
        <dbReference type="EC" id="6.1.1.12"/>
    </reaction>
</comment>
<dbReference type="PANTHER" id="PTHR43450:SF1">
    <property type="entry name" value="ASPARTATE--TRNA LIGASE, CYTOPLASMIC"/>
    <property type="match status" value="1"/>
</dbReference>
<keyword evidence="7" id="KW-0067">ATP-binding</keyword>
<dbReference type="Gene3D" id="3.30.930.10">
    <property type="entry name" value="Bira Bifunctional Protein, Domain 2"/>
    <property type="match status" value="1"/>
</dbReference>
<dbReference type="CDD" id="cd04320">
    <property type="entry name" value="AspRS_cyto_N"/>
    <property type="match status" value="1"/>
</dbReference>
<evidence type="ECO:0000256" key="6">
    <source>
        <dbReference type="ARBA" id="ARBA00022741"/>
    </source>
</evidence>
<dbReference type="InterPro" id="IPR012340">
    <property type="entry name" value="NA-bd_OB-fold"/>
</dbReference>
<keyword evidence="8" id="KW-0648">Protein biosynthesis</keyword>
<protein>
    <recommendedName>
        <fullName evidence="11">Probable aspartate--tRNA ligase, cytoplasmic</fullName>
        <ecNumber evidence="3">6.1.1.12</ecNumber>
    </recommendedName>
</protein>
<comment type="subcellular location">
    <subcellularLocation>
        <location evidence="1">Cytoplasm</location>
    </subcellularLocation>
</comment>
<keyword evidence="9" id="KW-0030">Aminoacyl-tRNA synthetase</keyword>
<evidence type="ECO:0000256" key="9">
    <source>
        <dbReference type="ARBA" id="ARBA00023146"/>
    </source>
</evidence>
<dbReference type="HAMAP" id="MF_02075">
    <property type="entry name" value="Asp_tRNA_synth_type2"/>
    <property type="match status" value="1"/>
</dbReference>
<feature type="domain" description="Aminoacyl-transfer RNA synthetases class-II family profile" evidence="13">
    <location>
        <begin position="312"/>
        <end position="558"/>
    </location>
</feature>
<evidence type="ECO:0000256" key="4">
    <source>
        <dbReference type="ARBA" id="ARBA00022490"/>
    </source>
</evidence>
<evidence type="ECO:0000256" key="7">
    <source>
        <dbReference type="ARBA" id="ARBA00022840"/>
    </source>
</evidence>
<evidence type="ECO:0000256" key="10">
    <source>
        <dbReference type="ARBA" id="ARBA00047904"/>
    </source>
</evidence>
<evidence type="ECO:0000313" key="14">
    <source>
        <dbReference type="EMBL" id="CAF9939705.1"/>
    </source>
</evidence>
<dbReference type="GO" id="GO:0006422">
    <property type="term" value="P:aspartyl-tRNA aminoacylation"/>
    <property type="evidence" value="ECO:0007669"/>
    <property type="project" value="InterPro"/>
</dbReference>
<evidence type="ECO:0000256" key="1">
    <source>
        <dbReference type="ARBA" id="ARBA00004496"/>
    </source>
</evidence>
<keyword evidence="5" id="KW-0436">Ligase</keyword>
<dbReference type="SUPFAM" id="SSF55681">
    <property type="entry name" value="Class II aaRS and biotin synthetases"/>
    <property type="match status" value="1"/>
</dbReference>
<dbReference type="InterPro" id="IPR045864">
    <property type="entry name" value="aa-tRNA-synth_II/BPL/LPL"/>
</dbReference>
<keyword evidence="6" id="KW-0547">Nucleotide-binding</keyword>
<dbReference type="OrthoDB" id="372395at2759"/>
<evidence type="ECO:0000313" key="15">
    <source>
        <dbReference type="Proteomes" id="UP000664521"/>
    </source>
</evidence>
<dbReference type="PRINTS" id="PR01042">
    <property type="entry name" value="TRNASYNTHASP"/>
</dbReference>
<accession>A0A8H3J2V6</accession>
<proteinExistence type="inferred from homology"/>
<evidence type="ECO:0000259" key="13">
    <source>
        <dbReference type="PROSITE" id="PS50862"/>
    </source>
</evidence>
<feature type="region of interest" description="Disordered" evidence="12">
    <location>
        <begin position="1"/>
        <end position="74"/>
    </location>
</feature>
<organism evidence="14 15">
    <name type="scientific">Heterodermia speciosa</name>
    <dbReference type="NCBI Taxonomy" id="116794"/>
    <lineage>
        <taxon>Eukaryota</taxon>
        <taxon>Fungi</taxon>
        <taxon>Dikarya</taxon>
        <taxon>Ascomycota</taxon>
        <taxon>Pezizomycotina</taxon>
        <taxon>Lecanoromycetes</taxon>
        <taxon>OSLEUM clade</taxon>
        <taxon>Lecanoromycetidae</taxon>
        <taxon>Caliciales</taxon>
        <taxon>Physciaceae</taxon>
        <taxon>Heterodermia</taxon>
    </lineage>
</organism>
<dbReference type="SUPFAM" id="SSF50249">
    <property type="entry name" value="Nucleic acid-binding proteins"/>
    <property type="match status" value="1"/>
</dbReference>
<evidence type="ECO:0000256" key="2">
    <source>
        <dbReference type="ARBA" id="ARBA00005312"/>
    </source>
</evidence>
<name>A0A8H3J2V6_9LECA</name>
<gene>
    <name evidence="14" type="ORF">HETSPECPRED_001863</name>
</gene>
<evidence type="ECO:0000256" key="3">
    <source>
        <dbReference type="ARBA" id="ARBA00012841"/>
    </source>
</evidence>
<evidence type="ECO:0000256" key="11">
    <source>
        <dbReference type="ARBA" id="ARBA00070516"/>
    </source>
</evidence>
<dbReference type="InterPro" id="IPR004364">
    <property type="entry name" value="Aa-tRNA-synt_II"/>
</dbReference>
<dbReference type="GO" id="GO:0005524">
    <property type="term" value="F:ATP binding"/>
    <property type="evidence" value="ECO:0007669"/>
    <property type="project" value="UniProtKB-KW"/>
</dbReference>
<dbReference type="GO" id="GO:0004815">
    <property type="term" value="F:aspartate-tRNA ligase activity"/>
    <property type="evidence" value="ECO:0007669"/>
    <property type="project" value="UniProtKB-EC"/>
</dbReference>
<dbReference type="Gene3D" id="2.40.50.140">
    <property type="entry name" value="Nucleic acid-binding proteins"/>
    <property type="match status" value="1"/>
</dbReference>
<comment type="similarity">
    <text evidence="2">Belongs to the class-II aminoacyl-tRNA synthetase family. Type 2 subfamily.</text>
</comment>
<dbReference type="Proteomes" id="UP000664521">
    <property type="component" value="Unassembled WGS sequence"/>
</dbReference>
<dbReference type="GO" id="GO:0003723">
    <property type="term" value="F:RNA binding"/>
    <property type="evidence" value="ECO:0007669"/>
    <property type="project" value="TreeGrafter"/>
</dbReference>
<dbReference type="InterPro" id="IPR004523">
    <property type="entry name" value="Asp-tRNA_synthase_2"/>
</dbReference>
<sequence>MASRQESSLPLRPKEQDPPEGQATSKSALKKAAKEKEKAEKAARRQEQERQQKEQAEASDTAKHLYGPLSLPSEPAASQEFTELADLYDAKEDQEVTLDARVHNARVQSTKLAFLVLREGPHTIQAVIAEGGAHKISRQMVKWSGGLNTESIVRVTGLVKQPLEPVTSTSISNYELHVASIYLISAAAQQLPIQVKDCMRPPPMGDEPTQAEEQAADGTPIVSLSARLNNRVLDARTAANNAIFQLQSGVSNLFIEYMNKHKFTWIQSSKIAGAATEGGAGVFEIKYFDTKAYLTQSPQFFKQMAIAMDMKRVCEIGPVFRAENSNTHRHLTEFTGLDFEMVIRNHYHEVLGFSERLLIFIIRALQTREEYKRLTKVVQQVYSEAGNFKLPPGDDAVRITFAEGVKLLNEAGIEAAELDDLSTAQERTLGTLISQKYSSDFFTMDKYPLAIRPFYTHPDPTSPHLSHSYDFFMRGQEIMSGAQRIHDYNTLCERMRASDPPLDPLGKGFKDYTDAFRYGCAPHGGGGIGLNRVVQFYLGLPDIRAATLFVRDPGRLAP</sequence>
<reference evidence="14" key="1">
    <citation type="submission" date="2021-03" db="EMBL/GenBank/DDBJ databases">
        <authorList>
            <person name="Tagirdzhanova G."/>
        </authorList>
    </citation>
    <scope>NUCLEOTIDE SEQUENCE</scope>
</reference>
<comment type="caution">
    <text evidence="14">The sequence shown here is derived from an EMBL/GenBank/DDBJ whole genome shotgun (WGS) entry which is preliminary data.</text>
</comment>
<dbReference type="AlphaFoldDB" id="A0A8H3J2V6"/>
<evidence type="ECO:0000256" key="5">
    <source>
        <dbReference type="ARBA" id="ARBA00022598"/>
    </source>
</evidence>
<dbReference type="PROSITE" id="PS50862">
    <property type="entry name" value="AA_TRNA_LIGASE_II"/>
    <property type="match status" value="1"/>
</dbReference>
<dbReference type="PANTHER" id="PTHR43450">
    <property type="entry name" value="ASPARTYL-TRNA SYNTHETASE"/>
    <property type="match status" value="1"/>
</dbReference>
<dbReference type="InterPro" id="IPR002312">
    <property type="entry name" value="Asp/Asn-tRNA-synth_IIb"/>
</dbReference>
<dbReference type="Pfam" id="PF00152">
    <property type="entry name" value="tRNA-synt_2"/>
    <property type="match status" value="1"/>
</dbReference>
<evidence type="ECO:0000256" key="8">
    <source>
        <dbReference type="ARBA" id="ARBA00022917"/>
    </source>
</evidence>
<dbReference type="NCBIfam" id="TIGR00458">
    <property type="entry name" value="aspS_nondisc"/>
    <property type="match status" value="1"/>
</dbReference>
<feature type="compositionally biased region" description="Basic and acidic residues" evidence="12">
    <location>
        <begin position="32"/>
        <end position="63"/>
    </location>
</feature>
<dbReference type="FunFam" id="3.30.930.10:FF:000038">
    <property type="entry name" value="Aspartate--tRNA ligase"/>
    <property type="match status" value="1"/>
</dbReference>
<dbReference type="GO" id="GO:0017101">
    <property type="term" value="C:aminoacyl-tRNA synthetase multienzyme complex"/>
    <property type="evidence" value="ECO:0007669"/>
    <property type="project" value="TreeGrafter"/>
</dbReference>
<dbReference type="EMBL" id="CAJPDS010000136">
    <property type="protein sequence ID" value="CAF9939705.1"/>
    <property type="molecule type" value="Genomic_DNA"/>
</dbReference>
<dbReference type="InterPro" id="IPR006195">
    <property type="entry name" value="aa-tRNA-synth_II"/>
</dbReference>
<dbReference type="GO" id="GO:0005829">
    <property type="term" value="C:cytosol"/>
    <property type="evidence" value="ECO:0007669"/>
    <property type="project" value="TreeGrafter"/>
</dbReference>
<dbReference type="EC" id="6.1.1.12" evidence="3"/>
<keyword evidence="15" id="KW-1185">Reference proteome</keyword>
<keyword evidence="4" id="KW-0963">Cytoplasm</keyword>
<evidence type="ECO:0000256" key="12">
    <source>
        <dbReference type="SAM" id="MobiDB-lite"/>
    </source>
</evidence>